<dbReference type="GO" id="GO:0016787">
    <property type="term" value="F:hydrolase activity"/>
    <property type="evidence" value="ECO:0007669"/>
    <property type="project" value="UniProtKB-KW"/>
</dbReference>
<organism evidence="6 7">
    <name type="scientific">Candidatus Nomurabacteria bacterium RIFCSPLOWO2_02_FULL_40_10</name>
    <dbReference type="NCBI Taxonomy" id="1801786"/>
    <lineage>
        <taxon>Bacteria</taxon>
        <taxon>Candidatus Nomuraibacteriota</taxon>
    </lineage>
</organism>
<reference evidence="6 7" key="1">
    <citation type="journal article" date="2016" name="Nat. Commun.">
        <title>Thousands of microbial genomes shed light on interconnected biogeochemical processes in an aquifer system.</title>
        <authorList>
            <person name="Anantharaman K."/>
            <person name="Brown C.T."/>
            <person name="Hug L.A."/>
            <person name="Sharon I."/>
            <person name="Castelle C.J."/>
            <person name="Probst A.J."/>
            <person name="Thomas B.C."/>
            <person name="Singh A."/>
            <person name="Wilkins M.J."/>
            <person name="Karaoz U."/>
            <person name="Brodie E.L."/>
            <person name="Williams K.H."/>
            <person name="Hubbard S.S."/>
            <person name="Banfield J.F."/>
        </authorList>
    </citation>
    <scope>NUCLEOTIDE SEQUENCE [LARGE SCALE GENOMIC DNA]</scope>
</reference>
<dbReference type="InterPro" id="IPR019438">
    <property type="entry name" value="Q_salvage"/>
</dbReference>
<evidence type="ECO:0000256" key="3">
    <source>
        <dbReference type="ARBA" id="ARBA00035306"/>
    </source>
</evidence>
<keyword evidence="1" id="KW-0378">Hydrolase</keyword>
<evidence type="ECO:0000256" key="2">
    <source>
        <dbReference type="ARBA" id="ARBA00035119"/>
    </source>
</evidence>
<protein>
    <recommendedName>
        <fullName evidence="3">Queuosine 5'-phosphate N-glycosylase/hydrolase</fullName>
    </recommendedName>
    <alternativeName>
        <fullName evidence="4">Queuosine-nucleotide N-glycosylase/hydrolase</fullName>
    </alternativeName>
</protein>
<evidence type="ECO:0000313" key="7">
    <source>
        <dbReference type="Proteomes" id="UP000176479"/>
    </source>
</evidence>
<dbReference type="Proteomes" id="UP000176479">
    <property type="component" value="Unassembled WGS sequence"/>
</dbReference>
<evidence type="ECO:0000256" key="5">
    <source>
        <dbReference type="ARBA" id="ARBA00048204"/>
    </source>
</evidence>
<gene>
    <name evidence="6" type="ORF">A3H53_01200</name>
</gene>
<comment type="similarity">
    <text evidence="2">Belongs to the QNG1 protein family.</text>
</comment>
<dbReference type="AlphaFoldDB" id="A0A1F6XWV3"/>
<evidence type="ECO:0000313" key="6">
    <source>
        <dbReference type="EMBL" id="OGI98615.1"/>
    </source>
</evidence>
<evidence type="ECO:0000256" key="4">
    <source>
        <dbReference type="ARBA" id="ARBA00035393"/>
    </source>
</evidence>
<dbReference type="Pfam" id="PF10343">
    <property type="entry name" value="Q_salvage"/>
    <property type="match status" value="1"/>
</dbReference>
<sequence>MSITNPVLYSTKRVVDRAKNVTINGEKLKKVAEEWAKMQVSPPAWPEDFHLRTKDVRQLLDYIIVLDSLNFCFWSENDEDKWHIDYDGEKYSGYFALSLALKRFFESYPKKATFEYLQNITFAEFSQMLAGEGKLLFLKKRYEILSSVAKAMVEEYSGNSERLVLSGSHLASKFVPLVAKNLPSFNDEAEYDGKKVYFWKRAQILASDIHGATSGRGIGYFEDLDYLAAFADYKLSQILNYWGILEYSPKLNEKIKDKVLIKAGSKEEVEIRSATVWAVEYLKEELERRGRRMRSFEIDWLLWNESKRVQMTKPHHLTQTIFY</sequence>
<dbReference type="PANTHER" id="PTHR21314">
    <property type="entry name" value="QUEUOSINE 5'-PHOSPHATE N-GLYCOSYLASE_HYDROLASE-RELATED"/>
    <property type="match status" value="1"/>
</dbReference>
<accession>A0A1F6XWV3</accession>
<name>A0A1F6XWV3_9BACT</name>
<evidence type="ECO:0000256" key="1">
    <source>
        <dbReference type="ARBA" id="ARBA00022801"/>
    </source>
</evidence>
<dbReference type="GO" id="GO:0006400">
    <property type="term" value="P:tRNA modification"/>
    <property type="evidence" value="ECO:0007669"/>
    <property type="project" value="TreeGrafter"/>
</dbReference>
<comment type="caution">
    <text evidence="6">The sequence shown here is derived from an EMBL/GenBank/DDBJ whole genome shotgun (WGS) entry which is preliminary data.</text>
</comment>
<dbReference type="EMBL" id="MFVK01000032">
    <property type="protein sequence ID" value="OGI98615.1"/>
    <property type="molecule type" value="Genomic_DNA"/>
</dbReference>
<dbReference type="PANTHER" id="PTHR21314:SF0">
    <property type="entry name" value="QUEUOSINE 5'-PHOSPHATE N-GLYCOSYLASE_HYDROLASE"/>
    <property type="match status" value="1"/>
</dbReference>
<proteinExistence type="inferred from homology"/>
<comment type="catalytic activity">
    <reaction evidence="5">
        <text>queuosine 5'-phosphate + H2O = queuine + D-ribose 5-phosphate</text>
        <dbReference type="Rhea" id="RHEA:75387"/>
        <dbReference type="ChEBI" id="CHEBI:15377"/>
        <dbReference type="ChEBI" id="CHEBI:17433"/>
        <dbReference type="ChEBI" id="CHEBI:78346"/>
        <dbReference type="ChEBI" id="CHEBI:194371"/>
    </reaction>
    <physiologicalReaction direction="left-to-right" evidence="5">
        <dbReference type="Rhea" id="RHEA:75388"/>
    </physiologicalReaction>
</comment>